<evidence type="ECO:0000313" key="1">
    <source>
        <dbReference type="EMBL" id="TWT97179.1"/>
    </source>
</evidence>
<sequence>MRYAPLLGRYIMTDDSSTKVLDLSKWLPDYETQPRNVSGSLFDTQVSVNTIELNRMRWIAETVARLLRARSVASGQR</sequence>
<dbReference type="AlphaFoldDB" id="A0A5C6AC58"/>
<name>A0A5C6AC58_9BACT</name>
<protein>
    <submittedName>
        <fullName evidence="1">Uncharacterized protein</fullName>
    </submittedName>
</protein>
<organism evidence="1 2">
    <name type="scientific">Neorhodopirellula pilleata</name>
    <dbReference type="NCBI Taxonomy" id="2714738"/>
    <lineage>
        <taxon>Bacteria</taxon>
        <taxon>Pseudomonadati</taxon>
        <taxon>Planctomycetota</taxon>
        <taxon>Planctomycetia</taxon>
        <taxon>Pirellulales</taxon>
        <taxon>Pirellulaceae</taxon>
        <taxon>Neorhodopirellula</taxon>
    </lineage>
</organism>
<gene>
    <name evidence="1" type="ORF">Pla100_23290</name>
</gene>
<dbReference type="Proteomes" id="UP000316213">
    <property type="component" value="Unassembled WGS sequence"/>
</dbReference>
<proteinExistence type="predicted"/>
<evidence type="ECO:0000313" key="2">
    <source>
        <dbReference type="Proteomes" id="UP000316213"/>
    </source>
</evidence>
<accession>A0A5C6AC58</accession>
<comment type="caution">
    <text evidence="1">The sequence shown here is derived from an EMBL/GenBank/DDBJ whole genome shotgun (WGS) entry which is preliminary data.</text>
</comment>
<reference evidence="1 2" key="1">
    <citation type="submission" date="2019-02" db="EMBL/GenBank/DDBJ databases">
        <title>Deep-cultivation of Planctomycetes and their phenomic and genomic characterization uncovers novel biology.</title>
        <authorList>
            <person name="Wiegand S."/>
            <person name="Jogler M."/>
            <person name="Boedeker C."/>
            <person name="Pinto D."/>
            <person name="Vollmers J."/>
            <person name="Rivas-Marin E."/>
            <person name="Kohn T."/>
            <person name="Peeters S.H."/>
            <person name="Heuer A."/>
            <person name="Rast P."/>
            <person name="Oberbeckmann S."/>
            <person name="Bunk B."/>
            <person name="Jeske O."/>
            <person name="Meyerdierks A."/>
            <person name="Storesund J.E."/>
            <person name="Kallscheuer N."/>
            <person name="Luecker S."/>
            <person name="Lage O.M."/>
            <person name="Pohl T."/>
            <person name="Merkel B.J."/>
            <person name="Hornburger P."/>
            <person name="Mueller R.-W."/>
            <person name="Bruemmer F."/>
            <person name="Labrenz M."/>
            <person name="Spormann A.M."/>
            <person name="Op Den Camp H."/>
            <person name="Overmann J."/>
            <person name="Amann R."/>
            <person name="Jetten M.S.M."/>
            <person name="Mascher T."/>
            <person name="Medema M.H."/>
            <person name="Devos D.P."/>
            <person name="Kaster A.-K."/>
            <person name="Ovreas L."/>
            <person name="Rohde M."/>
            <person name="Galperin M.Y."/>
            <person name="Jogler C."/>
        </authorList>
    </citation>
    <scope>NUCLEOTIDE SEQUENCE [LARGE SCALE GENOMIC DNA]</scope>
    <source>
        <strain evidence="1 2">Pla100</strain>
    </source>
</reference>
<keyword evidence="2" id="KW-1185">Reference proteome</keyword>
<dbReference type="EMBL" id="SJPM01000004">
    <property type="protein sequence ID" value="TWT97179.1"/>
    <property type="molecule type" value="Genomic_DNA"/>
</dbReference>